<dbReference type="EMBL" id="KE345830">
    <property type="protein sequence ID" value="EXC18121.1"/>
    <property type="molecule type" value="Genomic_DNA"/>
</dbReference>
<reference evidence="2" key="1">
    <citation type="submission" date="2013-01" db="EMBL/GenBank/DDBJ databases">
        <title>Draft Genome Sequence of a Mulberry Tree, Morus notabilis C.K. Schneid.</title>
        <authorList>
            <person name="He N."/>
            <person name="Zhao S."/>
        </authorList>
    </citation>
    <scope>NUCLEOTIDE SEQUENCE</scope>
</reference>
<proteinExistence type="predicted"/>
<name>W9RYV4_9ROSA</name>
<evidence type="ECO:0000313" key="1">
    <source>
        <dbReference type="EMBL" id="EXC18121.1"/>
    </source>
</evidence>
<keyword evidence="2" id="KW-1185">Reference proteome</keyword>
<sequence>MKIAFEHRSPPTERVFKLVDEISGLTLTEVAELGLTLAEVGKREHDGTTRCRSYETRRCWLSWNGVGNESNNCNQGGEET</sequence>
<evidence type="ECO:0000313" key="2">
    <source>
        <dbReference type="Proteomes" id="UP000030645"/>
    </source>
</evidence>
<gene>
    <name evidence="1" type="ORF">L484_014522</name>
</gene>
<dbReference type="STRING" id="981085.W9RYV4"/>
<protein>
    <submittedName>
        <fullName evidence="1">Uncharacterized protein</fullName>
    </submittedName>
</protein>
<accession>W9RYV4</accession>
<organism evidence="1 2">
    <name type="scientific">Morus notabilis</name>
    <dbReference type="NCBI Taxonomy" id="981085"/>
    <lineage>
        <taxon>Eukaryota</taxon>
        <taxon>Viridiplantae</taxon>
        <taxon>Streptophyta</taxon>
        <taxon>Embryophyta</taxon>
        <taxon>Tracheophyta</taxon>
        <taxon>Spermatophyta</taxon>
        <taxon>Magnoliopsida</taxon>
        <taxon>eudicotyledons</taxon>
        <taxon>Gunneridae</taxon>
        <taxon>Pentapetalae</taxon>
        <taxon>rosids</taxon>
        <taxon>fabids</taxon>
        <taxon>Rosales</taxon>
        <taxon>Moraceae</taxon>
        <taxon>Moreae</taxon>
        <taxon>Morus</taxon>
    </lineage>
</organism>
<dbReference type="AlphaFoldDB" id="W9RYV4"/>
<dbReference type="Proteomes" id="UP000030645">
    <property type="component" value="Unassembled WGS sequence"/>
</dbReference>